<sequence>MTIEVFQAVTLVLLSMSTAAAVYMMFLLVRRSSQVRSHPHEVDADWVARAIERAFTPDPTTRDIGLIELQHFAKHADSAAVRHLAQSVLDGLTSTPVTVLALGYALSEDPIVRAVGLHMLADLAENADDGLTRSIAQSVITAAAADSR</sequence>
<organism evidence="2 3">
    <name type="scientific">Mycobacteroides abscessus subsp. bolletii CRM-0020</name>
    <dbReference type="NCBI Taxonomy" id="1306401"/>
    <lineage>
        <taxon>Bacteria</taxon>
        <taxon>Bacillati</taxon>
        <taxon>Actinomycetota</taxon>
        <taxon>Actinomycetes</taxon>
        <taxon>Mycobacteriales</taxon>
        <taxon>Mycobacteriaceae</taxon>
        <taxon>Mycobacteroides</taxon>
        <taxon>Mycobacteroides abscessus</taxon>
    </lineage>
</organism>
<name>A0A829HMX0_9MYCO</name>
<accession>A0A829HMX0</accession>
<keyword evidence="1" id="KW-0812">Transmembrane</keyword>
<proteinExistence type="predicted"/>
<evidence type="ECO:0000256" key="1">
    <source>
        <dbReference type="SAM" id="Phobius"/>
    </source>
</evidence>
<feature type="transmembrane region" description="Helical" evidence="1">
    <location>
        <begin position="6"/>
        <end position="29"/>
    </location>
</feature>
<comment type="caution">
    <text evidence="2">The sequence shown here is derived from an EMBL/GenBank/DDBJ whole genome shotgun (WGS) entry which is preliminary data.</text>
</comment>
<dbReference type="RefSeq" id="WP_020724539.1">
    <property type="nucleotide sequence ID" value="NZ_ATFQ01000041.1"/>
</dbReference>
<keyword evidence="1" id="KW-1133">Transmembrane helix</keyword>
<keyword evidence="1" id="KW-0472">Membrane</keyword>
<reference evidence="2 3" key="1">
    <citation type="journal article" date="2013" name="Genome Announc.">
        <title>Genome Sequence of an Epidemic Isolate of Mycobacterium abscessus subsp. bolletii from Rio de Janeiro, Brazil.</title>
        <authorList>
            <person name="Davidson R.M."/>
            <person name="Reynolds P.R."/>
            <person name="Farias-Hesson E."/>
            <person name="Duarte R.S."/>
            <person name="Jackson M."/>
            <person name="Strong M."/>
        </authorList>
    </citation>
    <scope>NUCLEOTIDE SEQUENCE [LARGE SCALE GENOMIC DNA]</scope>
    <source>
        <strain evidence="2 3">CRM-0020</strain>
    </source>
</reference>
<evidence type="ECO:0000313" key="2">
    <source>
        <dbReference type="EMBL" id="EPQ20938.1"/>
    </source>
</evidence>
<evidence type="ECO:0000313" key="3">
    <source>
        <dbReference type="Proteomes" id="UP000014969"/>
    </source>
</evidence>
<gene>
    <name evidence="2" type="ORF">J108_23850</name>
</gene>
<protein>
    <submittedName>
        <fullName evidence="2">Uncharacterized protein</fullName>
    </submittedName>
</protein>
<dbReference type="Proteomes" id="UP000014969">
    <property type="component" value="Unassembled WGS sequence"/>
</dbReference>
<dbReference type="EMBL" id="ATFQ01000041">
    <property type="protein sequence ID" value="EPQ20938.1"/>
    <property type="molecule type" value="Genomic_DNA"/>
</dbReference>
<dbReference type="AlphaFoldDB" id="A0A829HMX0"/>